<organism evidence="2 3">
    <name type="scientific">Polarella glacialis</name>
    <name type="common">Dinoflagellate</name>
    <dbReference type="NCBI Taxonomy" id="89957"/>
    <lineage>
        <taxon>Eukaryota</taxon>
        <taxon>Sar</taxon>
        <taxon>Alveolata</taxon>
        <taxon>Dinophyceae</taxon>
        <taxon>Suessiales</taxon>
        <taxon>Suessiaceae</taxon>
        <taxon>Polarella</taxon>
    </lineage>
</organism>
<dbReference type="SMART" id="SM00320">
    <property type="entry name" value="WD40"/>
    <property type="match status" value="2"/>
</dbReference>
<keyword evidence="1" id="KW-0853">WD repeat</keyword>
<dbReference type="InterPro" id="IPR001680">
    <property type="entry name" value="WD40_rpt"/>
</dbReference>
<evidence type="ECO:0000313" key="2">
    <source>
        <dbReference type="EMBL" id="CAE8618663.1"/>
    </source>
</evidence>
<feature type="repeat" description="WD" evidence="1">
    <location>
        <begin position="203"/>
        <end position="236"/>
    </location>
</feature>
<protein>
    <submittedName>
        <fullName evidence="2">Uncharacterized protein</fullName>
    </submittedName>
</protein>
<dbReference type="EMBL" id="CAJNNV010026625">
    <property type="protein sequence ID" value="CAE8618663.1"/>
    <property type="molecule type" value="Genomic_DNA"/>
</dbReference>
<dbReference type="InterPro" id="IPR015943">
    <property type="entry name" value="WD40/YVTN_repeat-like_dom_sf"/>
</dbReference>
<evidence type="ECO:0000313" key="3">
    <source>
        <dbReference type="Proteomes" id="UP000654075"/>
    </source>
</evidence>
<dbReference type="PROSITE" id="PS50082">
    <property type="entry name" value="WD_REPEATS_2"/>
    <property type="match status" value="1"/>
</dbReference>
<comment type="caution">
    <text evidence="2">The sequence shown here is derived from an EMBL/GenBank/DDBJ whole genome shotgun (WGS) entry which is preliminary data.</text>
</comment>
<dbReference type="InterPro" id="IPR036322">
    <property type="entry name" value="WD40_repeat_dom_sf"/>
</dbReference>
<dbReference type="SUPFAM" id="SSF50978">
    <property type="entry name" value="WD40 repeat-like"/>
    <property type="match status" value="1"/>
</dbReference>
<evidence type="ECO:0000256" key="1">
    <source>
        <dbReference type="PROSITE-ProRule" id="PRU00221"/>
    </source>
</evidence>
<gene>
    <name evidence="2" type="ORF">PGLA1383_LOCUS36269</name>
</gene>
<keyword evidence="3" id="KW-1185">Reference proteome</keyword>
<dbReference type="PANTHER" id="PTHR44099:SF4">
    <property type="entry name" value="RABCONNECTIN-3B, ISOFORM A"/>
    <property type="match status" value="1"/>
</dbReference>
<dbReference type="AlphaFoldDB" id="A0A813FX88"/>
<reference evidence="2" key="1">
    <citation type="submission" date="2021-02" db="EMBL/GenBank/DDBJ databases">
        <authorList>
            <person name="Dougan E. K."/>
            <person name="Rhodes N."/>
            <person name="Thang M."/>
            <person name="Chan C."/>
        </authorList>
    </citation>
    <scope>NUCLEOTIDE SEQUENCE</scope>
</reference>
<dbReference type="OrthoDB" id="10268105at2759"/>
<proteinExistence type="predicted"/>
<dbReference type="Gene3D" id="2.130.10.10">
    <property type="entry name" value="YVTN repeat-like/Quinoprotein amine dehydrogenase"/>
    <property type="match status" value="1"/>
</dbReference>
<accession>A0A813FX88</accession>
<dbReference type="Pfam" id="PF00400">
    <property type="entry name" value="WD40"/>
    <property type="match status" value="1"/>
</dbReference>
<dbReference type="GO" id="GO:0005737">
    <property type="term" value="C:cytoplasm"/>
    <property type="evidence" value="ECO:0007669"/>
    <property type="project" value="TreeGrafter"/>
</dbReference>
<name>A0A813FX88_POLGL</name>
<dbReference type="PANTHER" id="PTHR44099">
    <property type="entry name" value="RABCONNECTIN-3B, ISOFORM A"/>
    <property type="match status" value="1"/>
</dbReference>
<dbReference type="Proteomes" id="UP000654075">
    <property type="component" value="Unassembled WGS sequence"/>
</dbReference>
<dbReference type="InterPro" id="IPR049916">
    <property type="entry name" value="WDR72-like"/>
</dbReference>
<sequence>MMACEVFAISFGLWRRHLASALPRRQPQGATSAAAVAATGNKPQDLNAPAAVDEELERLAVQVLAVYQDPQVAQSCLTVLVQVGNADPWTLLQVMGKAARRVDIGAAYASSAIFVLVAFVQRSPGKVLPLLTRFTEAVLRCLEPSDPTLRRQSLMAVTSALHELVNTFPMVDFHQQSQKFAVGTSDGRVVVYDLRTATKWRILEGHTGAVAGLAFAGDGNRLSSYSANDCSVRVWQTGSEGFLGGLLGSGKRCLKTQVLPPIDLLSGTSNGWRNVTLKWSDQGLKLVRENGDNLRIGID</sequence>